<organism evidence="1 2">
    <name type="scientific">Prauserella oleivorans</name>
    <dbReference type="NCBI Taxonomy" id="1478153"/>
    <lineage>
        <taxon>Bacteria</taxon>
        <taxon>Bacillati</taxon>
        <taxon>Actinomycetota</taxon>
        <taxon>Actinomycetes</taxon>
        <taxon>Pseudonocardiales</taxon>
        <taxon>Pseudonocardiaceae</taxon>
        <taxon>Prauserella</taxon>
    </lineage>
</organism>
<reference evidence="2" key="1">
    <citation type="journal article" date="2019" name="Int. J. Syst. Evol. Microbiol.">
        <title>The Global Catalogue of Microorganisms (GCM) 10K type strain sequencing project: providing services to taxonomists for standard genome sequencing and annotation.</title>
        <authorList>
            <consortium name="The Broad Institute Genomics Platform"/>
            <consortium name="The Broad Institute Genome Sequencing Center for Infectious Disease"/>
            <person name="Wu L."/>
            <person name="Ma J."/>
        </authorList>
    </citation>
    <scope>NUCLEOTIDE SEQUENCE [LARGE SCALE GENOMIC DNA]</scope>
    <source>
        <strain evidence="2">IBRC-M 10906</strain>
    </source>
</reference>
<evidence type="ECO:0000313" key="1">
    <source>
        <dbReference type="EMBL" id="MFD2803247.1"/>
    </source>
</evidence>
<dbReference type="Proteomes" id="UP001597478">
    <property type="component" value="Unassembled WGS sequence"/>
</dbReference>
<sequence>MLAVNVTKLLRETPDGPDAALRVCSETTWPISHSALERSGDELMAVDGDRIAGVFTIRDAVRDERTNEVRLVLEPAPHWEWVIGQQAPVNMRPKTVRVVAAVFVDQLRERQPSLADAKQGWRLQVAPDGRSATVYGPSARLVVTGLGAGRAELTLNEESS</sequence>
<dbReference type="RefSeq" id="WP_377385307.1">
    <property type="nucleotide sequence ID" value="NZ_JBHSAN010000005.1"/>
</dbReference>
<dbReference type="EMBL" id="JBHUOF010000051">
    <property type="protein sequence ID" value="MFD2803247.1"/>
    <property type="molecule type" value="Genomic_DNA"/>
</dbReference>
<name>A0ABW5WH62_9PSEU</name>
<gene>
    <name evidence="1" type="ORF">ACFS2C_28035</name>
</gene>
<accession>A0ABW5WH62</accession>
<evidence type="ECO:0000313" key="2">
    <source>
        <dbReference type="Proteomes" id="UP001597478"/>
    </source>
</evidence>
<comment type="caution">
    <text evidence="1">The sequence shown here is derived from an EMBL/GenBank/DDBJ whole genome shotgun (WGS) entry which is preliminary data.</text>
</comment>
<protein>
    <submittedName>
        <fullName evidence="1">Uncharacterized protein</fullName>
    </submittedName>
</protein>
<keyword evidence="2" id="KW-1185">Reference proteome</keyword>
<proteinExistence type="predicted"/>